<dbReference type="PANTHER" id="PTHR43309">
    <property type="entry name" value="5-OXOPROLINASE SUBUNIT C"/>
    <property type="match status" value="1"/>
</dbReference>
<evidence type="ECO:0000313" key="5">
    <source>
        <dbReference type="EMBL" id="GGP81113.1"/>
    </source>
</evidence>
<keyword evidence="2 5" id="KW-0378">Hydrolase</keyword>
<protein>
    <submittedName>
        <fullName evidence="5">Allophanate hydrolase</fullName>
    </submittedName>
</protein>
<evidence type="ECO:0000259" key="4">
    <source>
        <dbReference type="SMART" id="SM00797"/>
    </source>
</evidence>
<evidence type="ECO:0000256" key="3">
    <source>
        <dbReference type="ARBA" id="ARBA00022840"/>
    </source>
</evidence>
<dbReference type="Pfam" id="PF02626">
    <property type="entry name" value="CT_A_B"/>
    <property type="match status" value="1"/>
</dbReference>
<reference evidence="5" key="2">
    <citation type="submission" date="2020-09" db="EMBL/GenBank/DDBJ databases">
        <authorList>
            <person name="Sun Q."/>
            <person name="Ohkuma M."/>
        </authorList>
    </citation>
    <scope>NUCLEOTIDE SEQUENCE</scope>
    <source>
        <strain evidence="5">JCM 3313</strain>
    </source>
</reference>
<comment type="caution">
    <text evidence="5">The sequence shown here is derived from an EMBL/GenBank/DDBJ whole genome shotgun (WGS) entry which is preliminary data.</text>
</comment>
<reference evidence="5" key="1">
    <citation type="journal article" date="2014" name="Int. J. Syst. Evol. Microbiol.">
        <title>Complete genome sequence of Corynebacterium casei LMG S-19264T (=DSM 44701T), isolated from a smear-ripened cheese.</title>
        <authorList>
            <consortium name="US DOE Joint Genome Institute (JGI-PGF)"/>
            <person name="Walter F."/>
            <person name="Albersmeier A."/>
            <person name="Kalinowski J."/>
            <person name="Ruckert C."/>
        </authorList>
    </citation>
    <scope>NUCLEOTIDE SEQUENCE</scope>
    <source>
        <strain evidence="5">JCM 3313</strain>
    </source>
</reference>
<evidence type="ECO:0000256" key="2">
    <source>
        <dbReference type="ARBA" id="ARBA00022801"/>
    </source>
</evidence>
<proteinExistence type="predicted"/>
<dbReference type="Gene3D" id="2.40.100.10">
    <property type="entry name" value="Cyclophilin-like"/>
    <property type="match status" value="1"/>
</dbReference>
<organism evidence="5 6">
    <name type="scientific">Saccharothrix coeruleofusca</name>
    <dbReference type="NCBI Taxonomy" id="33919"/>
    <lineage>
        <taxon>Bacteria</taxon>
        <taxon>Bacillati</taxon>
        <taxon>Actinomycetota</taxon>
        <taxon>Actinomycetes</taxon>
        <taxon>Pseudonocardiales</taxon>
        <taxon>Pseudonocardiaceae</taxon>
        <taxon>Saccharothrix</taxon>
    </lineage>
</organism>
<keyword evidence="3" id="KW-0067">ATP-binding</keyword>
<feature type="domain" description="Carboxyltransferase" evidence="4">
    <location>
        <begin position="29"/>
        <end position="299"/>
    </location>
</feature>
<dbReference type="EMBL" id="BMRG01000020">
    <property type="protein sequence ID" value="GGP81113.1"/>
    <property type="molecule type" value="Genomic_DNA"/>
</dbReference>
<gene>
    <name evidence="5" type="ORF">GCM10010185_63920</name>
</gene>
<dbReference type="InterPro" id="IPR003778">
    <property type="entry name" value="CT_A_B"/>
</dbReference>
<accession>A0A918ATH6</accession>
<sequence>MNAVARSVTVLRTGPQALVQDLGRPGHAHLGVPPSGALDRPSLALANRLVGNPEGAAGLEVLLGGLVLRANASCTVAVTGPWAPVLVNGVHRDSPCHLAPGDELAVGAPEAGLRCYVALSGGVAVPAELGSRATDLLSGIGPDPLRDGDELPLGDPVGPPVGVDVLVPAHVPDELVVPVVLGPRDDWFDGAARQLTAGRWVVSDRGNRVGLRLDGTALRRAPEHLGRELPSEGLVTGAVQVPADGQPVVFLADHPTTGGYPVIGVVPEPALPALAQVRPGTPLRLQVLPAPPERAVDYYPA</sequence>
<dbReference type="InterPro" id="IPR052708">
    <property type="entry name" value="PxpC"/>
</dbReference>
<keyword evidence="1" id="KW-0547">Nucleotide-binding</keyword>
<name>A0A918ATH6_9PSEU</name>
<keyword evidence="6" id="KW-1185">Reference proteome</keyword>
<dbReference type="GO" id="GO:0005524">
    <property type="term" value="F:ATP binding"/>
    <property type="evidence" value="ECO:0007669"/>
    <property type="project" value="UniProtKB-KW"/>
</dbReference>
<dbReference type="SMART" id="SM00797">
    <property type="entry name" value="AHS2"/>
    <property type="match status" value="1"/>
</dbReference>
<dbReference type="Proteomes" id="UP000639606">
    <property type="component" value="Unassembled WGS sequence"/>
</dbReference>
<dbReference type="NCBIfam" id="TIGR00724">
    <property type="entry name" value="urea_amlyse_rel"/>
    <property type="match status" value="1"/>
</dbReference>
<dbReference type="InterPro" id="IPR029000">
    <property type="entry name" value="Cyclophilin-like_dom_sf"/>
</dbReference>
<evidence type="ECO:0000256" key="1">
    <source>
        <dbReference type="ARBA" id="ARBA00022741"/>
    </source>
</evidence>
<dbReference type="AlphaFoldDB" id="A0A918ATH6"/>
<evidence type="ECO:0000313" key="6">
    <source>
        <dbReference type="Proteomes" id="UP000639606"/>
    </source>
</evidence>
<dbReference type="PANTHER" id="PTHR43309:SF3">
    <property type="entry name" value="5-OXOPROLINASE SUBUNIT C"/>
    <property type="match status" value="1"/>
</dbReference>
<dbReference type="SUPFAM" id="SSF50891">
    <property type="entry name" value="Cyclophilin-like"/>
    <property type="match status" value="1"/>
</dbReference>
<dbReference type="GO" id="GO:0016787">
    <property type="term" value="F:hydrolase activity"/>
    <property type="evidence" value="ECO:0007669"/>
    <property type="project" value="UniProtKB-KW"/>
</dbReference>